<evidence type="ECO:0000313" key="3">
    <source>
        <dbReference type="Proteomes" id="UP001597304"/>
    </source>
</evidence>
<feature type="signal peptide" evidence="1">
    <location>
        <begin position="1"/>
        <end position="20"/>
    </location>
</feature>
<protein>
    <submittedName>
        <fullName evidence="2">PsiF family protein</fullName>
    </submittedName>
</protein>
<dbReference type="Pfam" id="PF07769">
    <property type="entry name" value="PsiF_repeat"/>
    <property type="match status" value="2"/>
</dbReference>
<feature type="chain" id="PRO_5046204501" evidence="1">
    <location>
        <begin position="21"/>
        <end position="87"/>
    </location>
</feature>
<keyword evidence="1" id="KW-0732">Signal</keyword>
<dbReference type="InterPro" id="IPR011690">
    <property type="entry name" value="P_starv_induced_PsiF"/>
</dbReference>
<comment type="caution">
    <text evidence="2">The sequence shown here is derived from an EMBL/GenBank/DDBJ whole genome shotgun (WGS) entry which is preliminary data.</text>
</comment>
<accession>A0ABW4L153</accession>
<reference evidence="3" key="1">
    <citation type="journal article" date="2019" name="Int. J. Syst. Evol. Microbiol.">
        <title>The Global Catalogue of Microorganisms (GCM) 10K type strain sequencing project: providing services to taxonomists for standard genome sequencing and annotation.</title>
        <authorList>
            <consortium name="The Broad Institute Genomics Platform"/>
            <consortium name="The Broad Institute Genome Sequencing Center for Infectious Disease"/>
            <person name="Wu L."/>
            <person name="Ma J."/>
        </authorList>
    </citation>
    <scope>NUCLEOTIDE SEQUENCE [LARGE SCALE GENOMIC DNA]</scope>
    <source>
        <strain evidence="3">LMG 29247</strain>
    </source>
</reference>
<proteinExistence type="predicted"/>
<dbReference type="Proteomes" id="UP001597304">
    <property type="component" value="Unassembled WGS sequence"/>
</dbReference>
<evidence type="ECO:0000313" key="2">
    <source>
        <dbReference type="EMBL" id="MFD1712781.1"/>
    </source>
</evidence>
<sequence>MRQSILLVSLAAIVSVPALAKNTQQEVMKSCNVAADGKKGQERKDFMKGCLSDGRMAQREKMKTCNADAAGKKGDHRKAFMKECLSK</sequence>
<organism evidence="2 3">
    <name type="scientific">Ottowia flava</name>
    <dbReference type="NCBI Taxonomy" id="2675430"/>
    <lineage>
        <taxon>Bacteria</taxon>
        <taxon>Pseudomonadati</taxon>
        <taxon>Pseudomonadota</taxon>
        <taxon>Betaproteobacteria</taxon>
        <taxon>Burkholderiales</taxon>
        <taxon>Comamonadaceae</taxon>
        <taxon>Ottowia</taxon>
    </lineage>
</organism>
<gene>
    <name evidence="2" type="ORF">ACFSF0_19465</name>
</gene>
<evidence type="ECO:0000256" key="1">
    <source>
        <dbReference type="SAM" id="SignalP"/>
    </source>
</evidence>
<dbReference type="EMBL" id="JBHUEJ010000049">
    <property type="protein sequence ID" value="MFD1712781.1"/>
    <property type="molecule type" value="Genomic_DNA"/>
</dbReference>
<dbReference type="RefSeq" id="WP_147914670.1">
    <property type="nucleotide sequence ID" value="NZ_JBHUEJ010000049.1"/>
</dbReference>
<name>A0ABW4L153_9BURK</name>
<keyword evidence="3" id="KW-1185">Reference proteome</keyword>